<dbReference type="Gene3D" id="2.40.160.10">
    <property type="entry name" value="Porin"/>
    <property type="match status" value="1"/>
</dbReference>
<dbReference type="PANTHER" id="PTHR11743:SF70">
    <property type="entry name" value="GH26960P-RELATED"/>
    <property type="match status" value="1"/>
</dbReference>
<keyword evidence="4" id="KW-1185">Reference proteome</keyword>
<proteinExistence type="predicted"/>
<protein>
    <submittedName>
        <fullName evidence="1">Uncharacterized protein</fullName>
    </submittedName>
</protein>
<evidence type="ECO:0000313" key="1">
    <source>
        <dbReference type="EMBL" id="KAJ3439272.1"/>
    </source>
</evidence>
<reference evidence="2" key="1">
    <citation type="submission" date="2022-08" db="EMBL/GenBank/DDBJ databases">
        <title>Novel sulfate-reducing endosymbionts in the free-living metamonad Anaeramoeba.</title>
        <authorList>
            <person name="Jerlstrom-Hultqvist J."/>
            <person name="Cepicka I."/>
            <person name="Gallot-Lavallee L."/>
            <person name="Salas-Leiva D."/>
            <person name="Curtis B.A."/>
            <person name="Zahonova K."/>
            <person name="Pipaliya S."/>
            <person name="Dacks J."/>
            <person name="Roger A.J."/>
        </authorList>
    </citation>
    <scope>NUCLEOTIDE SEQUENCE</scope>
    <source>
        <strain evidence="2">Schooner1</strain>
    </source>
</reference>
<dbReference type="InterPro" id="IPR001925">
    <property type="entry name" value="Porin_Euk"/>
</dbReference>
<dbReference type="AlphaFoldDB" id="A0AAV7ZB60"/>
<dbReference type="Pfam" id="PF01459">
    <property type="entry name" value="Porin_3"/>
    <property type="match status" value="1"/>
</dbReference>
<dbReference type="GO" id="GO:0008308">
    <property type="term" value="F:voltage-gated monoatomic anion channel activity"/>
    <property type="evidence" value="ECO:0007669"/>
    <property type="project" value="InterPro"/>
</dbReference>
<sequence length="281" mass="30508">MLAYLGKAKLYTSLGGKARKLLSTGNSKATQYTLTTGSGPFQVSIGSKVDKTKPFPYPFQTFFSTKYSSPYGTIVTKAQNGSPVTFELHSPKLYDCINVNASVKSNRTGSISAQYIYESVSFGVSHQLHEKSGDFNATFALGPLNLGARLVAKASKKPELMISSEIDHKNSTLSLNHNFRSKTLGANFYHKVNPKVEVAASSVFNFETKKKNLSLGTNLNLSPKTKTSLKLKIDLDANASCLLTTGIFNQTTVGLAGQINCLKPLETNSYKFGLSISWTAF</sequence>
<gene>
    <name evidence="1" type="ORF">M0812_15296</name>
    <name evidence="2" type="ORF">M0813_09522</name>
</gene>
<dbReference type="GO" id="GO:0005741">
    <property type="term" value="C:mitochondrial outer membrane"/>
    <property type="evidence" value="ECO:0007669"/>
    <property type="project" value="InterPro"/>
</dbReference>
<reference evidence="1" key="2">
    <citation type="submission" date="2022-08" db="EMBL/GenBank/DDBJ databases">
        <title>Novel sulphate-reducing endosymbionts in the free-living metamonad Anaeramoeba.</title>
        <authorList>
            <person name="Jerlstrom-Hultqvist J."/>
            <person name="Cepicka I."/>
            <person name="Gallot-Lavallee L."/>
            <person name="Salas-Leiva D."/>
            <person name="Curtis B.A."/>
            <person name="Zahonova K."/>
            <person name="Pipaliya S."/>
            <person name="Dacks J."/>
            <person name="Roger A.J."/>
        </authorList>
    </citation>
    <scope>NUCLEOTIDE SEQUENCE</scope>
    <source>
        <strain evidence="1">Busselton2</strain>
    </source>
</reference>
<dbReference type="PANTHER" id="PTHR11743">
    <property type="entry name" value="VOLTAGE-DEPENDENT ANION-SELECTIVE CHANNEL"/>
    <property type="match status" value="1"/>
</dbReference>
<name>A0AAV7ZB60_9EUKA</name>
<evidence type="ECO:0000313" key="3">
    <source>
        <dbReference type="Proteomes" id="UP001146793"/>
    </source>
</evidence>
<organism evidence="1 3">
    <name type="scientific">Anaeramoeba flamelloides</name>
    <dbReference type="NCBI Taxonomy" id="1746091"/>
    <lineage>
        <taxon>Eukaryota</taxon>
        <taxon>Metamonada</taxon>
        <taxon>Anaeramoebidae</taxon>
        <taxon>Anaeramoeba</taxon>
    </lineage>
</organism>
<dbReference type="EMBL" id="JAOAOG010000333">
    <property type="protein sequence ID" value="KAJ6227620.1"/>
    <property type="molecule type" value="Genomic_DNA"/>
</dbReference>
<evidence type="ECO:0000313" key="4">
    <source>
        <dbReference type="Proteomes" id="UP001150062"/>
    </source>
</evidence>
<evidence type="ECO:0000313" key="2">
    <source>
        <dbReference type="EMBL" id="KAJ6227620.1"/>
    </source>
</evidence>
<dbReference type="EMBL" id="JANTQA010000032">
    <property type="protein sequence ID" value="KAJ3439272.1"/>
    <property type="molecule type" value="Genomic_DNA"/>
</dbReference>
<accession>A0AAV7ZB60</accession>
<dbReference type="Proteomes" id="UP001150062">
    <property type="component" value="Unassembled WGS sequence"/>
</dbReference>
<comment type="caution">
    <text evidence="1">The sequence shown here is derived from an EMBL/GenBank/DDBJ whole genome shotgun (WGS) entry which is preliminary data.</text>
</comment>
<dbReference type="Proteomes" id="UP001146793">
    <property type="component" value="Unassembled WGS sequence"/>
</dbReference>
<dbReference type="InterPro" id="IPR023614">
    <property type="entry name" value="Porin_dom_sf"/>
</dbReference>
<dbReference type="InterPro" id="IPR027246">
    <property type="entry name" value="Porin_Euk/Tom40"/>
</dbReference>